<dbReference type="InterPro" id="IPR036271">
    <property type="entry name" value="Tet_transcr_reg_TetR-rel_C_sf"/>
</dbReference>
<dbReference type="PROSITE" id="PS50977">
    <property type="entry name" value="HTH_TETR_2"/>
    <property type="match status" value="1"/>
</dbReference>
<dbReference type="AlphaFoldDB" id="A0A5C6E3C3"/>
<dbReference type="Proteomes" id="UP000319143">
    <property type="component" value="Unassembled WGS sequence"/>
</dbReference>
<accession>A0A5C6E3C3</accession>
<keyword evidence="1" id="KW-0805">Transcription regulation</keyword>
<dbReference type="PANTHER" id="PTHR30055">
    <property type="entry name" value="HTH-TYPE TRANSCRIPTIONAL REGULATOR RUTR"/>
    <property type="match status" value="1"/>
</dbReference>
<dbReference type="RefSeq" id="WP_197231043.1">
    <property type="nucleotide sequence ID" value="NZ_SJPV01000001.1"/>
</dbReference>
<keyword evidence="7" id="KW-1185">Reference proteome</keyword>
<feature type="domain" description="HTH tetR-type" evidence="5">
    <location>
        <begin position="14"/>
        <end position="74"/>
    </location>
</feature>
<dbReference type="InterPro" id="IPR009057">
    <property type="entry name" value="Homeodomain-like_sf"/>
</dbReference>
<evidence type="ECO:0000259" key="5">
    <source>
        <dbReference type="PROSITE" id="PS50977"/>
    </source>
</evidence>
<sequence length="212" mass="24015">MTRLEDRRKAMVSSVMREGIYEAAVDVLTEHGFDGLTMERVAATAGVGKASLYKYFANKQGMLQFVHAKAIEPVMTAVQAHRDSALPADQKLEAMLRTWFEYLGEHQVLFNLFSNDFAVEGMLKSEEVSARDTALQDIVKVLQEGIRLKIFRQVDAHRTGQLILGAVRQLVEQQLATEQTWPARALTREVMDFFLRGLQADRETQGQEQEQV</sequence>
<name>A0A5C6E3C3_9BACT</name>
<feature type="DNA-binding region" description="H-T-H motif" evidence="4">
    <location>
        <begin position="37"/>
        <end position="56"/>
    </location>
</feature>
<keyword evidence="2 4" id="KW-0238">DNA-binding</keyword>
<dbReference type="Gene3D" id="1.10.357.10">
    <property type="entry name" value="Tetracycline Repressor, domain 2"/>
    <property type="match status" value="1"/>
</dbReference>
<reference evidence="6 7" key="1">
    <citation type="submission" date="2019-02" db="EMBL/GenBank/DDBJ databases">
        <title>Deep-cultivation of Planctomycetes and their phenomic and genomic characterization uncovers novel biology.</title>
        <authorList>
            <person name="Wiegand S."/>
            <person name="Jogler M."/>
            <person name="Boedeker C."/>
            <person name="Pinto D."/>
            <person name="Vollmers J."/>
            <person name="Rivas-Marin E."/>
            <person name="Kohn T."/>
            <person name="Peeters S.H."/>
            <person name="Heuer A."/>
            <person name="Rast P."/>
            <person name="Oberbeckmann S."/>
            <person name="Bunk B."/>
            <person name="Jeske O."/>
            <person name="Meyerdierks A."/>
            <person name="Storesund J.E."/>
            <person name="Kallscheuer N."/>
            <person name="Luecker S."/>
            <person name="Lage O.M."/>
            <person name="Pohl T."/>
            <person name="Merkel B.J."/>
            <person name="Hornburger P."/>
            <person name="Mueller R.-W."/>
            <person name="Bruemmer F."/>
            <person name="Labrenz M."/>
            <person name="Spormann A.M."/>
            <person name="Op Den Camp H."/>
            <person name="Overmann J."/>
            <person name="Amann R."/>
            <person name="Jetten M.S.M."/>
            <person name="Mascher T."/>
            <person name="Medema M.H."/>
            <person name="Devos D.P."/>
            <person name="Kaster A.-K."/>
            <person name="Ovreas L."/>
            <person name="Rohde M."/>
            <person name="Galperin M.Y."/>
            <person name="Jogler C."/>
        </authorList>
    </citation>
    <scope>NUCLEOTIDE SEQUENCE [LARGE SCALE GENOMIC DNA]</scope>
    <source>
        <strain evidence="6 7">Poly41</strain>
    </source>
</reference>
<dbReference type="PROSITE" id="PS01081">
    <property type="entry name" value="HTH_TETR_1"/>
    <property type="match status" value="1"/>
</dbReference>
<evidence type="ECO:0000256" key="1">
    <source>
        <dbReference type="ARBA" id="ARBA00023015"/>
    </source>
</evidence>
<organism evidence="6 7">
    <name type="scientific">Novipirellula artificiosorum</name>
    <dbReference type="NCBI Taxonomy" id="2528016"/>
    <lineage>
        <taxon>Bacteria</taxon>
        <taxon>Pseudomonadati</taxon>
        <taxon>Planctomycetota</taxon>
        <taxon>Planctomycetia</taxon>
        <taxon>Pirellulales</taxon>
        <taxon>Pirellulaceae</taxon>
        <taxon>Novipirellula</taxon>
    </lineage>
</organism>
<evidence type="ECO:0000256" key="2">
    <source>
        <dbReference type="ARBA" id="ARBA00023125"/>
    </source>
</evidence>
<dbReference type="SUPFAM" id="SSF48498">
    <property type="entry name" value="Tetracyclin repressor-like, C-terminal domain"/>
    <property type="match status" value="1"/>
</dbReference>
<comment type="caution">
    <text evidence="6">The sequence shown here is derived from an EMBL/GenBank/DDBJ whole genome shotgun (WGS) entry which is preliminary data.</text>
</comment>
<dbReference type="SUPFAM" id="SSF46689">
    <property type="entry name" value="Homeodomain-like"/>
    <property type="match status" value="1"/>
</dbReference>
<dbReference type="Gene3D" id="1.10.10.60">
    <property type="entry name" value="Homeodomain-like"/>
    <property type="match status" value="1"/>
</dbReference>
<dbReference type="PRINTS" id="PR00455">
    <property type="entry name" value="HTHTETR"/>
</dbReference>
<gene>
    <name evidence="6" type="primary">fadR</name>
    <name evidence="6" type="ORF">Poly41_07640</name>
</gene>
<dbReference type="InterPro" id="IPR050109">
    <property type="entry name" value="HTH-type_TetR-like_transc_reg"/>
</dbReference>
<dbReference type="GO" id="GO:0003700">
    <property type="term" value="F:DNA-binding transcription factor activity"/>
    <property type="evidence" value="ECO:0007669"/>
    <property type="project" value="TreeGrafter"/>
</dbReference>
<dbReference type="GO" id="GO:0000976">
    <property type="term" value="F:transcription cis-regulatory region binding"/>
    <property type="evidence" value="ECO:0007669"/>
    <property type="project" value="TreeGrafter"/>
</dbReference>
<evidence type="ECO:0000256" key="3">
    <source>
        <dbReference type="ARBA" id="ARBA00023163"/>
    </source>
</evidence>
<keyword evidence="3" id="KW-0804">Transcription</keyword>
<evidence type="ECO:0000256" key="4">
    <source>
        <dbReference type="PROSITE-ProRule" id="PRU00335"/>
    </source>
</evidence>
<protein>
    <submittedName>
        <fullName evidence="6">Fatty acid metabolism regulator protein</fullName>
    </submittedName>
</protein>
<dbReference type="Pfam" id="PF00440">
    <property type="entry name" value="TetR_N"/>
    <property type="match status" value="1"/>
</dbReference>
<evidence type="ECO:0000313" key="7">
    <source>
        <dbReference type="Proteomes" id="UP000319143"/>
    </source>
</evidence>
<evidence type="ECO:0000313" key="6">
    <source>
        <dbReference type="EMBL" id="TWU42467.1"/>
    </source>
</evidence>
<proteinExistence type="predicted"/>
<dbReference type="InterPro" id="IPR001647">
    <property type="entry name" value="HTH_TetR"/>
</dbReference>
<dbReference type="InterPro" id="IPR023772">
    <property type="entry name" value="DNA-bd_HTH_TetR-type_CS"/>
</dbReference>
<dbReference type="PANTHER" id="PTHR30055:SF234">
    <property type="entry name" value="HTH-TYPE TRANSCRIPTIONAL REGULATOR BETI"/>
    <property type="match status" value="1"/>
</dbReference>
<dbReference type="EMBL" id="SJPV01000001">
    <property type="protein sequence ID" value="TWU42467.1"/>
    <property type="molecule type" value="Genomic_DNA"/>
</dbReference>